<dbReference type="Proteomes" id="UP000509367">
    <property type="component" value="Chromosome"/>
</dbReference>
<protein>
    <submittedName>
        <fullName evidence="5">Methyltransferase domain-containing protein</fullName>
    </submittedName>
</protein>
<dbReference type="KEGG" id="orm:HTY61_14090"/>
<dbReference type="InterPro" id="IPR041698">
    <property type="entry name" value="Methyltransf_25"/>
</dbReference>
<reference evidence="5 6" key="1">
    <citation type="submission" date="2020-06" db="EMBL/GenBank/DDBJ databases">
        <title>Oricola thermophila sp. nov. isolated from a tidal sediments.</title>
        <authorList>
            <person name="Kwon K.K."/>
            <person name="Yang S.-H."/>
            <person name="Park M.-J."/>
        </authorList>
    </citation>
    <scope>NUCLEOTIDE SEQUENCE [LARGE SCALE GENOMIC DNA]</scope>
    <source>
        <strain evidence="5 6">MEBiC13590</strain>
    </source>
</reference>
<accession>A0A6N1VJR5</accession>
<evidence type="ECO:0000256" key="3">
    <source>
        <dbReference type="ARBA" id="ARBA00022691"/>
    </source>
</evidence>
<keyword evidence="6" id="KW-1185">Reference proteome</keyword>
<dbReference type="AlphaFoldDB" id="A0A6N1VJR5"/>
<dbReference type="EMBL" id="CP054836">
    <property type="protein sequence ID" value="QKV20673.1"/>
    <property type="molecule type" value="Genomic_DNA"/>
</dbReference>
<dbReference type="GO" id="GO:0000179">
    <property type="term" value="F:rRNA (adenine-N6,N6-)-dimethyltransferase activity"/>
    <property type="evidence" value="ECO:0007669"/>
    <property type="project" value="InterPro"/>
</dbReference>
<sequence>MKIARKAVVRARFADQVRFLGSVLRAPRSIGAIAPTSAETARLMASHIDLSSGLPVLELGPGTGAITQAILASGLPPERLHAIEYSASFCRLLREKFPGARFHQGDAFDLEATLAQRMGDAAPGRFDCVISGLPLLNFAREKRCGLLAMALSVLPVGRPFVQFSYGMMQPVPVDDPGIAVARSSWVLRNMPPARVWTYRRKA</sequence>
<keyword evidence="3" id="KW-0949">S-adenosyl-L-methionine</keyword>
<organism evidence="5 6">
    <name type="scientific">Oricola thermophila</name>
    <dbReference type="NCBI Taxonomy" id="2742145"/>
    <lineage>
        <taxon>Bacteria</taxon>
        <taxon>Pseudomonadati</taxon>
        <taxon>Pseudomonadota</taxon>
        <taxon>Alphaproteobacteria</taxon>
        <taxon>Hyphomicrobiales</taxon>
        <taxon>Ahrensiaceae</taxon>
        <taxon>Oricola</taxon>
    </lineage>
</organism>
<dbReference type="SUPFAM" id="SSF53335">
    <property type="entry name" value="S-adenosyl-L-methionine-dependent methyltransferases"/>
    <property type="match status" value="1"/>
</dbReference>
<dbReference type="CDD" id="cd02440">
    <property type="entry name" value="AdoMet_MTases"/>
    <property type="match status" value="1"/>
</dbReference>
<dbReference type="Gene3D" id="3.40.50.150">
    <property type="entry name" value="Vaccinia Virus protein VP39"/>
    <property type="match status" value="1"/>
</dbReference>
<evidence type="ECO:0000256" key="2">
    <source>
        <dbReference type="ARBA" id="ARBA00022679"/>
    </source>
</evidence>
<keyword evidence="2 5" id="KW-0808">Transferase</keyword>
<proteinExistence type="predicted"/>
<dbReference type="SMART" id="SM00650">
    <property type="entry name" value="rADc"/>
    <property type="match status" value="1"/>
</dbReference>
<evidence type="ECO:0000313" key="6">
    <source>
        <dbReference type="Proteomes" id="UP000509367"/>
    </source>
</evidence>
<gene>
    <name evidence="5" type="ORF">HTY61_14090</name>
</gene>
<dbReference type="Pfam" id="PF13649">
    <property type="entry name" value="Methyltransf_25"/>
    <property type="match status" value="1"/>
</dbReference>
<evidence type="ECO:0000259" key="4">
    <source>
        <dbReference type="SMART" id="SM00650"/>
    </source>
</evidence>
<dbReference type="InterPro" id="IPR029063">
    <property type="entry name" value="SAM-dependent_MTases_sf"/>
</dbReference>
<evidence type="ECO:0000256" key="1">
    <source>
        <dbReference type="ARBA" id="ARBA00022603"/>
    </source>
</evidence>
<keyword evidence="1 5" id="KW-0489">Methyltransferase</keyword>
<evidence type="ECO:0000313" key="5">
    <source>
        <dbReference type="EMBL" id="QKV20673.1"/>
    </source>
</evidence>
<dbReference type="InterPro" id="IPR020598">
    <property type="entry name" value="rRNA_Ade_methylase_Trfase_N"/>
</dbReference>
<name>A0A6N1VJR5_9HYPH</name>
<feature type="domain" description="Ribosomal RNA adenine methylase transferase N-terminal" evidence="4">
    <location>
        <begin position="40"/>
        <end position="174"/>
    </location>
</feature>